<dbReference type="Proteomes" id="UP001283361">
    <property type="component" value="Unassembled WGS sequence"/>
</dbReference>
<name>A0AAE1ARX3_9GAST</name>
<proteinExistence type="predicted"/>
<evidence type="ECO:0000313" key="2">
    <source>
        <dbReference type="Proteomes" id="UP001283361"/>
    </source>
</evidence>
<reference evidence="1" key="1">
    <citation type="journal article" date="2023" name="G3 (Bethesda)">
        <title>A reference genome for the long-term kleptoplast-retaining sea slug Elysia crispata morphotype clarki.</title>
        <authorList>
            <person name="Eastman K.E."/>
            <person name="Pendleton A.L."/>
            <person name="Shaikh M.A."/>
            <person name="Suttiyut T."/>
            <person name="Ogas R."/>
            <person name="Tomko P."/>
            <person name="Gavelis G."/>
            <person name="Widhalm J.R."/>
            <person name="Wisecaver J.H."/>
        </authorList>
    </citation>
    <scope>NUCLEOTIDE SEQUENCE</scope>
    <source>
        <strain evidence="1">ECLA1</strain>
    </source>
</reference>
<sequence length="118" mass="13412">MGNVHPNTKVERENLAPLDRYIMDLKNTSINPDTWESLADNRPAWRHAVRQGTLQQDAHRVDVSDATGTANLKSACTATPGGVPRSILELHYGLSETEGWRRRRRMSRESSQRCYLHS</sequence>
<gene>
    <name evidence="1" type="ORF">RRG08_039796</name>
</gene>
<keyword evidence="2" id="KW-1185">Reference proteome</keyword>
<accession>A0AAE1ARX3</accession>
<protein>
    <submittedName>
        <fullName evidence="1">Uncharacterized protein</fullName>
    </submittedName>
</protein>
<dbReference type="EMBL" id="JAWDGP010001320">
    <property type="protein sequence ID" value="KAK3792862.1"/>
    <property type="molecule type" value="Genomic_DNA"/>
</dbReference>
<organism evidence="1 2">
    <name type="scientific">Elysia crispata</name>
    <name type="common">lettuce slug</name>
    <dbReference type="NCBI Taxonomy" id="231223"/>
    <lineage>
        <taxon>Eukaryota</taxon>
        <taxon>Metazoa</taxon>
        <taxon>Spiralia</taxon>
        <taxon>Lophotrochozoa</taxon>
        <taxon>Mollusca</taxon>
        <taxon>Gastropoda</taxon>
        <taxon>Heterobranchia</taxon>
        <taxon>Euthyneura</taxon>
        <taxon>Panpulmonata</taxon>
        <taxon>Sacoglossa</taxon>
        <taxon>Placobranchoidea</taxon>
        <taxon>Plakobranchidae</taxon>
        <taxon>Elysia</taxon>
    </lineage>
</organism>
<comment type="caution">
    <text evidence="1">The sequence shown here is derived from an EMBL/GenBank/DDBJ whole genome shotgun (WGS) entry which is preliminary data.</text>
</comment>
<dbReference type="AlphaFoldDB" id="A0AAE1ARX3"/>
<evidence type="ECO:0000313" key="1">
    <source>
        <dbReference type="EMBL" id="KAK3792862.1"/>
    </source>
</evidence>